<reference evidence="3" key="1">
    <citation type="submission" date="2017-02" db="UniProtKB">
        <authorList>
            <consortium name="WormBaseParasite"/>
        </authorList>
    </citation>
    <scope>IDENTIFICATION</scope>
</reference>
<sequence>MNRHERFMKRMHTLTSEMAESTIEEISSHSSLSSSSTVPSQQQSLAQPEMTGNLRVPTPFETGLAELERPPHKWDDQDDQDDQDVGKQVVVRWISVYTTIGIID</sequence>
<accession>A0A0N5AI99</accession>
<feature type="region of interest" description="Disordered" evidence="1">
    <location>
        <begin position="1"/>
        <end position="85"/>
    </location>
</feature>
<name>A0A0N5AI99_9BILA</name>
<evidence type="ECO:0000313" key="3">
    <source>
        <dbReference type="WBParaSite" id="SMUV_0000413601-mRNA-1"/>
    </source>
</evidence>
<dbReference type="AlphaFoldDB" id="A0A0N5AI99"/>
<keyword evidence="2" id="KW-1185">Reference proteome</keyword>
<proteinExistence type="predicted"/>
<feature type="compositionally biased region" description="Basic residues" evidence="1">
    <location>
        <begin position="1"/>
        <end position="12"/>
    </location>
</feature>
<dbReference type="Proteomes" id="UP000046393">
    <property type="component" value="Unplaced"/>
</dbReference>
<evidence type="ECO:0000256" key="1">
    <source>
        <dbReference type="SAM" id="MobiDB-lite"/>
    </source>
</evidence>
<feature type="compositionally biased region" description="Basic and acidic residues" evidence="1">
    <location>
        <begin position="66"/>
        <end position="75"/>
    </location>
</feature>
<dbReference type="WBParaSite" id="SMUV_0000413601-mRNA-1">
    <property type="protein sequence ID" value="SMUV_0000413601-mRNA-1"/>
    <property type="gene ID" value="SMUV_0000413601"/>
</dbReference>
<protein>
    <submittedName>
        <fullName evidence="3">Uncharacterized protein</fullName>
    </submittedName>
</protein>
<feature type="compositionally biased region" description="Low complexity" evidence="1">
    <location>
        <begin position="28"/>
        <end position="44"/>
    </location>
</feature>
<organism evidence="2 3">
    <name type="scientific">Syphacia muris</name>
    <dbReference type="NCBI Taxonomy" id="451379"/>
    <lineage>
        <taxon>Eukaryota</taxon>
        <taxon>Metazoa</taxon>
        <taxon>Ecdysozoa</taxon>
        <taxon>Nematoda</taxon>
        <taxon>Chromadorea</taxon>
        <taxon>Rhabditida</taxon>
        <taxon>Spirurina</taxon>
        <taxon>Oxyuridomorpha</taxon>
        <taxon>Oxyuroidea</taxon>
        <taxon>Oxyuridae</taxon>
        <taxon>Syphacia</taxon>
    </lineage>
</organism>
<evidence type="ECO:0000313" key="2">
    <source>
        <dbReference type="Proteomes" id="UP000046393"/>
    </source>
</evidence>